<dbReference type="Proteomes" id="UP001595791">
    <property type="component" value="Unassembled WGS sequence"/>
</dbReference>
<accession>A0ABV8MQK2</accession>
<evidence type="ECO:0000313" key="2">
    <source>
        <dbReference type="Proteomes" id="UP001595791"/>
    </source>
</evidence>
<reference evidence="2" key="1">
    <citation type="journal article" date="2019" name="Int. J. Syst. Evol. Microbiol.">
        <title>The Global Catalogue of Microorganisms (GCM) 10K type strain sequencing project: providing services to taxonomists for standard genome sequencing and annotation.</title>
        <authorList>
            <consortium name="The Broad Institute Genomics Platform"/>
            <consortium name="The Broad Institute Genome Sequencing Center for Infectious Disease"/>
            <person name="Wu L."/>
            <person name="Ma J."/>
        </authorList>
    </citation>
    <scope>NUCLEOTIDE SEQUENCE [LARGE SCALE GENOMIC DNA]</scope>
    <source>
        <strain evidence="2">LMG 29894</strain>
    </source>
</reference>
<dbReference type="PROSITE" id="PS51257">
    <property type="entry name" value="PROKAR_LIPOPROTEIN"/>
    <property type="match status" value="1"/>
</dbReference>
<keyword evidence="2" id="KW-1185">Reference proteome</keyword>
<comment type="caution">
    <text evidence="1">The sequence shown here is derived from an EMBL/GenBank/DDBJ whole genome shotgun (WGS) entry which is preliminary data.</text>
</comment>
<dbReference type="EMBL" id="JBHSBU010000001">
    <property type="protein sequence ID" value="MFC4160468.1"/>
    <property type="molecule type" value="Genomic_DNA"/>
</dbReference>
<evidence type="ECO:0000313" key="1">
    <source>
        <dbReference type="EMBL" id="MFC4160468.1"/>
    </source>
</evidence>
<dbReference type="Pfam" id="PF11659">
    <property type="entry name" value="DUF3261"/>
    <property type="match status" value="1"/>
</dbReference>
<organism evidence="1 2">
    <name type="scientific">Chitinimonas lacunae</name>
    <dbReference type="NCBI Taxonomy" id="1963018"/>
    <lineage>
        <taxon>Bacteria</taxon>
        <taxon>Pseudomonadati</taxon>
        <taxon>Pseudomonadota</taxon>
        <taxon>Betaproteobacteria</taxon>
        <taxon>Neisseriales</taxon>
        <taxon>Chitinibacteraceae</taxon>
        <taxon>Chitinimonas</taxon>
    </lineage>
</organism>
<sequence>MSRRLLPLALALALTACSEPTPSDPLPRPTLAPAEFGASVSLAQRLSVERLDGQGAARVLDALLEIDANSVRLVGLALGQRVLRLEWDGRQLQSERHPLLPGEVDPARVLRDVQLAYWPTAALKAALPPGWTLLDNGRERQLLQGRAIGLIVRYPGEPRWQGRVELENRLEGYRLSIESLPQTSESQP</sequence>
<gene>
    <name evidence="1" type="ORF">ACFOW7_14085</name>
</gene>
<name>A0ABV8MQK2_9NEIS</name>
<dbReference type="InterPro" id="IPR021675">
    <property type="entry name" value="DUF3261"/>
</dbReference>
<dbReference type="RefSeq" id="WP_378165332.1">
    <property type="nucleotide sequence ID" value="NZ_JBHSBU010000001.1"/>
</dbReference>
<protein>
    <submittedName>
        <fullName evidence="1">DUF3261 domain-containing protein</fullName>
    </submittedName>
</protein>
<proteinExistence type="predicted"/>